<feature type="domain" description="Reverse transcriptase zinc-binding" evidence="2">
    <location>
        <begin position="475"/>
        <end position="556"/>
    </location>
</feature>
<dbReference type="EMBL" id="BQNB010011911">
    <property type="protein sequence ID" value="GJS96768.1"/>
    <property type="molecule type" value="Genomic_DNA"/>
</dbReference>
<dbReference type="Pfam" id="PF13966">
    <property type="entry name" value="zf-RVT"/>
    <property type="match status" value="1"/>
</dbReference>
<reference evidence="3" key="1">
    <citation type="journal article" date="2022" name="Int. J. Mol. Sci.">
        <title>Draft Genome of Tanacetum Coccineum: Genomic Comparison of Closely Related Tanacetum-Family Plants.</title>
        <authorList>
            <person name="Yamashiro T."/>
            <person name="Shiraishi A."/>
            <person name="Nakayama K."/>
            <person name="Satake H."/>
        </authorList>
    </citation>
    <scope>NUCLEOTIDE SEQUENCE</scope>
</reference>
<evidence type="ECO:0000259" key="2">
    <source>
        <dbReference type="Pfam" id="PF13966"/>
    </source>
</evidence>
<protein>
    <submittedName>
        <fullName evidence="3">RNA-directed DNA polymerase</fullName>
    </submittedName>
</protein>
<organism evidence="3 4">
    <name type="scientific">Tanacetum coccineum</name>
    <dbReference type="NCBI Taxonomy" id="301880"/>
    <lineage>
        <taxon>Eukaryota</taxon>
        <taxon>Viridiplantae</taxon>
        <taxon>Streptophyta</taxon>
        <taxon>Embryophyta</taxon>
        <taxon>Tracheophyta</taxon>
        <taxon>Spermatophyta</taxon>
        <taxon>Magnoliopsida</taxon>
        <taxon>eudicotyledons</taxon>
        <taxon>Gunneridae</taxon>
        <taxon>Pentapetalae</taxon>
        <taxon>asterids</taxon>
        <taxon>campanulids</taxon>
        <taxon>Asterales</taxon>
        <taxon>Asteraceae</taxon>
        <taxon>Asteroideae</taxon>
        <taxon>Anthemideae</taxon>
        <taxon>Anthemidinae</taxon>
        <taxon>Tanacetum</taxon>
    </lineage>
</organism>
<reference evidence="3" key="2">
    <citation type="submission" date="2022-01" db="EMBL/GenBank/DDBJ databases">
        <authorList>
            <person name="Yamashiro T."/>
            <person name="Shiraishi A."/>
            <person name="Satake H."/>
            <person name="Nakayama K."/>
        </authorList>
    </citation>
    <scope>NUCLEOTIDE SEQUENCE</scope>
</reference>
<proteinExistence type="predicted"/>
<evidence type="ECO:0000313" key="3">
    <source>
        <dbReference type="EMBL" id="GJS96768.1"/>
    </source>
</evidence>
<name>A0ABQ5A6W4_9ASTR</name>
<evidence type="ECO:0000259" key="1">
    <source>
        <dbReference type="Pfam" id="PF00078"/>
    </source>
</evidence>
<feature type="domain" description="Reverse transcriptase" evidence="1">
    <location>
        <begin position="356"/>
        <end position="469"/>
    </location>
</feature>
<dbReference type="PANTHER" id="PTHR33116:SF76">
    <property type="entry name" value="DUF4283 DOMAIN-CONTAINING PROTEIN"/>
    <property type="match status" value="1"/>
</dbReference>
<keyword evidence="3" id="KW-0808">Transferase</keyword>
<gene>
    <name evidence="3" type="ORF">Tco_0803736</name>
</gene>
<dbReference type="Proteomes" id="UP001151760">
    <property type="component" value="Unassembled WGS sequence"/>
</dbReference>
<evidence type="ECO:0000313" key="4">
    <source>
        <dbReference type="Proteomes" id="UP001151760"/>
    </source>
</evidence>
<keyword evidence="4" id="KW-1185">Reference proteome</keyword>
<accession>A0ABQ5A6W4</accession>
<keyword evidence="3" id="KW-0548">Nucleotidyltransferase</keyword>
<keyword evidence="3" id="KW-0695">RNA-directed DNA polymerase</keyword>
<dbReference type="GO" id="GO:0003964">
    <property type="term" value="F:RNA-directed DNA polymerase activity"/>
    <property type="evidence" value="ECO:0007669"/>
    <property type="project" value="UniProtKB-KW"/>
</dbReference>
<dbReference type="InterPro" id="IPR000477">
    <property type="entry name" value="RT_dom"/>
</dbReference>
<dbReference type="InterPro" id="IPR026960">
    <property type="entry name" value="RVT-Znf"/>
</dbReference>
<dbReference type="Pfam" id="PF00078">
    <property type="entry name" value="RVT_1"/>
    <property type="match status" value="1"/>
</dbReference>
<dbReference type="PANTHER" id="PTHR33116">
    <property type="entry name" value="REVERSE TRANSCRIPTASE ZINC-BINDING DOMAIN-CONTAINING PROTEIN-RELATED-RELATED"/>
    <property type="match status" value="1"/>
</dbReference>
<comment type="caution">
    <text evidence="3">The sequence shown here is derived from an EMBL/GenBank/DDBJ whole genome shotgun (WGS) entry which is preliminary data.</text>
</comment>
<sequence>MDLDVKWFSMYKRVSDHSWMESGYCKGMRDFQECVNDIEMSDINSSGLKYTWTQKPKGDDGILKKIDRVMANLKFYELFVGACAYFQPYRISDHSPAVLKVPMSSNRKHQPFKFYNVLTHHSRFREIVATGWNVSTSGFWMYKVVKRLKTLKKPLRKLMYEQGNLHDKVKVLRAELDEAQKALDLDPNNLELREDAAAYLLAFNDALLTEERFLSQKAKVEWLKLGDANSAYFYKVVKGQASRNRIDCVTTSEGVCLDGDQVPLIFIDHYTSFLGQPGITTDLDTNGLFSNKLSDEEALHMIRDISNQEVRDAMFSIGDNKAPGPDGYSSAFFKESWEIVGTDITKAVKEFFYQRRILSNRMKDCLQHLVSLNQSAFVLGRRISDNILLTQELMHNYHLDRGVPRCAFKVDIQKAYDTVDWNFLRNVLINFDFYSRMISWIMECVTTTSFSISINGSLHGYFKGKRGLPRFAPRMWDCIRPGRDAEVNLRVFMSVWFSQRIPRHAIHLWLVVNRKLKTQDLLRQWDVKNSGITMFNFPLCEGEPDSHNHLFFGCNSIRFPPFRSVVCKLVFAVLATLYAARRGNRKGECSDNDAPSVLEVAESAYLSSILCLDG</sequence>